<name>A0A6J5LPK6_9CAUD</name>
<proteinExistence type="predicted"/>
<organism evidence="2">
    <name type="scientific">uncultured Caudovirales phage</name>
    <dbReference type="NCBI Taxonomy" id="2100421"/>
    <lineage>
        <taxon>Viruses</taxon>
        <taxon>Duplodnaviria</taxon>
        <taxon>Heunggongvirae</taxon>
        <taxon>Uroviricota</taxon>
        <taxon>Caudoviricetes</taxon>
        <taxon>Peduoviridae</taxon>
        <taxon>Maltschvirus</taxon>
        <taxon>Maltschvirus maltsch</taxon>
    </lineage>
</organism>
<evidence type="ECO:0000313" key="2">
    <source>
        <dbReference type="EMBL" id="CAB4135153.1"/>
    </source>
</evidence>
<dbReference type="EMBL" id="LR796294">
    <property type="protein sequence ID" value="CAB4135153.1"/>
    <property type="molecule type" value="Genomic_DNA"/>
</dbReference>
<protein>
    <submittedName>
        <fullName evidence="2">Uncharacterized protein</fullName>
    </submittedName>
</protein>
<dbReference type="EMBL" id="LR796249">
    <property type="protein sequence ID" value="CAB4130571.1"/>
    <property type="molecule type" value="Genomic_DNA"/>
</dbReference>
<sequence>MALPFPHGKLQGQIGYQAVIDENDIITPGGTGGRFIGFGQIGTTAIANRASWALSTNIDYLYNTFAAKSLTYNQSVKFTSAGVSSYTLSGSVFCGDSTYPGALPTDPEGMRFLFSVVDPLGNSILDVSGNVVGVHSVVNGSNVPVYKQGFVTNPKVLFCTYDESGAVVTATYTIPASTVVRLVYAVESTLESMPVDAITKYALLGIDEVISSKIMFKDGTRTMTGNLNMGSKDIVSAVNINCTNEYCETINGPTTGATLYANNLFTVRPAINTQSVLTVKYTTSPSDQNTLKPLAALQLAGGDEHTSRSSITLQGNPKSAAPGTRVLWNVTDESSPITGRTLMFDPVGASFGPADSASSGMYLGSQVRPWRGLYTSDIRPSFIGAAINLFSGVNVFPITGTSPLLRLVYDQSGLEANAVGTLATIRLESTADSSADIVLKSNPVTGGGTSLEWTVTDGVLGSNTVVFRHGVFGPAAGTAYLQLGTDTDPWTYVFGEAVTAKTSLTVYGHFVMGDSSYGTVEVYNRGAYYTFRPPAPQDFRHMLDFGNPVLFLNAGQSINEDFYLNSDTGAVLAAAGPALGRATVAQLMTGSSSSAKAKISGPIVVQPNNNYVTLRASIAPTSMGSHAGMQHVLGFNTATPGLPQASITVGATGITFFSSDLFGHLYTQTVSVTVPTNKFIDLTIWFTPGFVNMTTSHGELRSFTFTSDQTLAMTPELYIQAGSVGSAYALVDYIEIYSEGHVVRPAWTV</sequence>
<reference evidence="2" key="1">
    <citation type="submission" date="2020-04" db="EMBL/GenBank/DDBJ databases">
        <authorList>
            <person name="Chiriac C."/>
            <person name="Salcher M."/>
            <person name="Ghai R."/>
            <person name="Kavagutti S V."/>
        </authorList>
    </citation>
    <scope>NUCLEOTIDE SEQUENCE</scope>
</reference>
<evidence type="ECO:0000313" key="1">
    <source>
        <dbReference type="EMBL" id="CAB4130571.1"/>
    </source>
</evidence>
<accession>A0A6J5LPK6</accession>
<gene>
    <name evidence="1" type="ORF">UFOVP127_3</name>
    <name evidence="2" type="ORF">UFOVP276_109</name>
</gene>